<evidence type="ECO:0000313" key="2">
    <source>
        <dbReference type="WBParaSite" id="PS1159_v2.g20728.t1"/>
    </source>
</evidence>
<dbReference type="WBParaSite" id="PS1159_v2.g20728.t1">
    <property type="protein sequence ID" value="PS1159_v2.g20728.t1"/>
    <property type="gene ID" value="PS1159_v2.g20728"/>
</dbReference>
<proteinExistence type="predicted"/>
<protein>
    <submittedName>
        <fullName evidence="2">Uncharacterized protein</fullName>
    </submittedName>
</protein>
<reference evidence="2" key="1">
    <citation type="submission" date="2022-11" db="UniProtKB">
        <authorList>
            <consortium name="WormBaseParasite"/>
        </authorList>
    </citation>
    <scope>IDENTIFICATION</scope>
</reference>
<sequence>MPETFAPISASTTDNYTVLVTAVPNLMTVMVFGNKSKTLITKFDVSSDDAMAFEEGVADIFDGKCQAIILHIFNFKPVGYGHVMKFAYELRVKFADNKIYSYFYSGQSLFTSGLLISAKIKSTKNDVLLIVRVKNDKLSIVEYLFTDVGYKQIREDLIEKADDEPALDLREKILKETKPKHIVVYGESAELPIMKKLKKNVFSNEKIHRLDKSILKESIVQTMKIAKYVRDRTITKYHIIPKCAKDFAVYVENRDEPIFTAKAGEPLPVYKEEYALRDHFDMEVCGFDEVTMEKRLIYTYLTNKEDCQNRHRSKLLFLVDGESFPVVRNNPMIVDIIQELPDKLDDALTKKIPVITFCDNYTVICAVKKDEENYSFLDGWNGLYGHDAAMYVDGLHHFFGIEARNMKKENPTDCLTNLTELMNAENLDSIHDPAFMVPDPTNERGPDREDILAFYMTKFLEEHFKVIRDETGKTPEEVAIWPVFNDEARFKQRLIQIFKEFDEINFHFLQLDLPE</sequence>
<evidence type="ECO:0000313" key="1">
    <source>
        <dbReference type="Proteomes" id="UP000887580"/>
    </source>
</evidence>
<dbReference type="Proteomes" id="UP000887580">
    <property type="component" value="Unplaced"/>
</dbReference>
<organism evidence="1 2">
    <name type="scientific">Panagrolaimus sp. PS1159</name>
    <dbReference type="NCBI Taxonomy" id="55785"/>
    <lineage>
        <taxon>Eukaryota</taxon>
        <taxon>Metazoa</taxon>
        <taxon>Ecdysozoa</taxon>
        <taxon>Nematoda</taxon>
        <taxon>Chromadorea</taxon>
        <taxon>Rhabditida</taxon>
        <taxon>Tylenchina</taxon>
        <taxon>Panagrolaimomorpha</taxon>
        <taxon>Panagrolaimoidea</taxon>
        <taxon>Panagrolaimidae</taxon>
        <taxon>Panagrolaimus</taxon>
    </lineage>
</organism>
<name>A0AC35FTM9_9BILA</name>
<accession>A0AC35FTM9</accession>